<comment type="caution">
    <text evidence="1">The sequence shown here is derived from an EMBL/GenBank/DDBJ whole genome shotgun (WGS) entry which is preliminary data.</text>
</comment>
<evidence type="ECO:0000313" key="1">
    <source>
        <dbReference type="EMBL" id="MCF5657967.1"/>
    </source>
</evidence>
<gene>
    <name evidence="1" type="ORF">GIV46_23445</name>
</gene>
<dbReference type="RefSeq" id="WP_236326774.1">
    <property type="nucleotide sequence ID" value="NZ_CP142150.1"/>
</dbReference>
<accession>A0AAP2S6Q5</accession>
<sequence>MFVAEASDKLMALIAPVGAVELQRGCDAGDSVWQAHRSDPIAASLGLDSSHI</sequence>
<reference evidence="1" key="1">
    <citation type="submission" date="2019-11" db="EMBL/GenBank/DDBJ databases">
        <title>Epiphytic Pseudomonas syringae from cherry orchards.</title>
        <authorList>
            <person name="Hulin M.T."/>
        </authorList>
    </citation>
    <scope>NUCLEOTIDE SEQUENCE</scope>
    <source>
        <strain evidence="1">PA-2-1F</strain>
    </source>
</reference>
<dbReference type="EMBL" id="WJZX01000166">
    <property type="protein sequence ID" value="MCF5657967.1"/>
    <property type="molecule type" value="Genomic_DNA"/>
</dbReference>
<name>A0AAP2S6Q5_9PSED</name>
<organism evidence="1 2">
    <name type="scientific">Pseudomonas poae</name>
    <dbReference type="NCBI Taxonomy" id="200451"/>
    <lineage>
        <taxon>Bacteria</taxon>
        <taxon>Pseudomonadati</taxon>
        <taxon>Pseudomonadota</taxon>
        <taxon>Gammaproteobacteria</taxon>
        <taxon>Pseudomonadales</taxon>
        <taxon>Pseudomonadaceae</taxon>
        <taxon>Pseudomonas</taxon>
    </lineage>
</organism>
<evidence type="ECO:0000313" key="2">
    <source>
        <dbReference type="Proteomes" id="UP000814126"/>
    </source>
</evidence>
<proteinExistence type="predicted"/>
<protein>
    <submittedName>
        <fullName evidence="1">Uncharacterized protein</fullName>
    </submittedName>
</protein>
<dbReference type="AlphaFoldDB" id="A0AAP2S6Q5"/>
<dbReference type="Proteomes" id="UP000814126">
    <property type="component" value="Unassembled WGS sequence"/>
</dbReference>